<organism evidence="1 2">
    <name type="scientific">Pyricularia grisea</name>
    <name type="common">Crabgrass-specific blast fungus</name>
    <name type="synonym">Magnaporthe grisea</name>
    <dbReference type="NCBI Taxonomy" id="148305"/>
    <lineage>
        <taxon>Eukaryota</taxon>
        <taxon>Fungi</taxon>
        <taxon>Dikarya</taxon>
        <taxon>Ascomycota</taxon>
        <taxon>Pezizomycotina</taxon>
        <taxon>Sordariomycetes</taxon>
        <taxon>Sordariomycetidae</taxon>
        <taxon>Magnaporthales</taxon>
        <taxon>Pyriculariaceae</taxon>
        <taxon>Pyricularia</taxon>
    </lineage>
</organism>
<evidence type="ECO:0000313" key="1">
    <source>
        <dbReference type="Proteomes" id="UP000515153"/>
    </source>
</evidence>
<dbReference type="GeneID" id="41958073"/>
<reference evidence="2" key="2">
    <citation type="submission" date="2019-10" db="EMBL/GenBank/DDBJ databases">
        <authorList>
            <consortium name="NCBI Genome Project"/>
        </authorList>
    </citation>
    <scope>NUCLEOTIDE SEQUENCE</scope>
    <source>
        <strain evidence="2">NI907</strain>
    </source>
</reference>
<dbReference type="AlphaFoldDB" id="A0A6P8BE59"/>
<gene>
    <name evidence="2" type="ORF">PgNI_03108</name>
</gene>
<proteinExistence type="predicted"/>
<evidence type="ECO:0000313" key="2">
    <source>
        <dbReference type="RefSeq" id="XP_030985447.1"/>
    </source>
</evidence>
<dbReference type="KEGG" id="pgri:PgNI_03108"/>
<sequence length="99" mass="10559">MPLDPVTAVGLGAGILQIIDFTTKLVDAGREITQSLNGATVEHCDIEAVTRSLVLLLRQVVGFSGQGVPQIRSRYTNEPKFSAGLTHPSSIRGVAFPTR</sequence>
<dbReference type="Proteomes" id="UP000515153">
    <property type="component" value="Unplaced"/>
</dbReference>
<keyword evidence="1" id="KW-1185">Reference proteome</keyword>
<dbReference type="RefSeq" id="XP_030985447.1">
    <property type="nucleotide sequence ID" value="XM_031123163.1"/>
</dbReference>
<protein>
    <submittedName>
        <fullName evidence="2">Uncharacterized protein</fullName>
    </submittedName>
</protein>
<name>A0A6P8BE59_PYRGI</name>
<reference evidence="2" key="1">
    <citation type="journal article" date="2019" name="Mol. Biol. Evol.">
        <title>Blast fungal genomes show frequent chromosomal changes, gene gains and losses, and effector gene turnover.</title>
        <authorList>
            <person name="Gomez Luciano L.B."/>
            <person name="Jason Tsai I."/>
            <person name="Chuma I."/>
            <person name="Tosa Y."/>
            <person name="Chen Y.H."/>
            <person name="Li J.Y."/>
            <person name="Li M.Y."/>
            <person name="Jade Lu M.Y."/>
            <person name="Nakayashiki H."/>
            <person name="Li W.H."/>
        </authorList>
    </citation>
    <scope>NUCLEOTIDE SEQUENCE</scope>
    <source>
        <strain evidence="2">NI907</strain>
    </source>
</reference>
<reference evidence="2" key="3">
    <citation type="submission" date="2025-08" db="UniProtKB">
        <authorList>
            <consortium name="RefSeq"/>
        </authorList>
    </citation>
    <scope>IDENTIFICATION</scope>
    <source>
        <strain evidence="2">NI907</strain>
    </source>
</reference>
<accession>A0A6P8BE59</accession>